<protein>
    <submittedName>
        <fullName evidence="2">Uncharacterized protein</fullName>
    </submittedName>
</protein>
<evidence type="ECO:0000313" key="2">
    <source>
        <dbReference type="EMBL" id="TVU07069.1"/>
    </source>
</evidence>
<dbReference type="Proteomes" id="UP000324897">
    <property type="component" value="Unassembled WGS sequence"/>
</dbReference>
<feature type="compositionally biased region" description="Low complexity" evidence="1">
    <location>
        <begin position="37"/>
        <end position="48"/>
    </location>
</feature>
<organism evidence="2 3">
    <name type="scientific">Eragrostis curvula</name>
    <name type="common">weeping love grass</name>
    <dbReference type="NCBI Taxonomy" id="38414"/>
    <lineage>
        <taxon>Eukaryota</taxon>
        <taxon>Viridiplantae</taxon>
        <taxon>Streptophyta</taxon>
        <taxon>Embryophyta</taxon>
        <taxon>Tracheophyta</taxon>
        <taxon>Spermatophyta</taxon>
        <taxon>Magnoliopsida</taxon>
        <taxon>Liliopsida</taxon>
        <taxon>Poales</taxon>
        <taxon>Poaceae</taxon>
        <taxon>PACMAD clade</taxon>
        <taxon>Chloridoideae</taxon>
        <taxon>Eragrostideae</taxon>
        <taxon>Eragrostidinae</taxon>
        <taxon>Eragrostis</taxon>
    </lineage>
</organism>
<accession>A0A5J9T6M7</accession>
<evidence type="ECO:0000313" key="3">
    <source>
        <dbReference type="Proteomes" id="UP000324897"/>
    </source>
</evidence>
<keyword evidence="3" id="KW-1185">Reference proteome</keyword>
<feature type="non-terminal residue" evidence="2">
    <location>
        <position position="1"/>
    </location>
</feature>
<evidence type="ECO:0000256" key="1">
    <source>
        <dbReference type="SAM" id="MobiDB-lite"/>
    </source>
</evidence>
<dbReference type="EMBL" id="RWGY01000045">
    <property type="protein sequence ID" value="TVU07069.1"/>
    <property type="molecule type" value="Genomic_DNA"/>
</dbReference>
<feature type="region of interest" description="Disordered" evidence="1">
    <location>
        <begin position="68"/>
        <end position="104"/>
    </location>
</feature>
<comment type="caution">
    <text evidence="2">The sequence shown here is derived from an EMBL/GenBank/DDBJ whole genome shotgun (WGS) entry which is preliminary data.</text>
</comment>
<proteinExistence type="predicted"/>
<sequence length="118" mass="11953">MSPSRRRSGAGVLRLRASYKEALQIEPGGGAQGGSVPANAAKPHATTAAAPVALRKPVFTTIDQLRRLMATPSSPASSPPAPSSISPPRTSADPASQSASSETKLAPSANCLLLLVDP</sequence>
<dbReference type="Gramene" id="TVU07069">
    <property type="protein sequence ID" value="TVU07069"/>
    <property type="gene ID" value="EJB05_47109"/>
</dbReference>
<dbReference type="AlphaFoldDB" id="A0A5J9T6M7"/>
<reference evidence="2 3" key="1">
    <citation type="journal article" date="2019" name="Sci. Rep.">
        <title>A high-quality genome of Eragrostis curvula grass provides insights into Poaceae evolution and supports new strategies to enhance forage quality.</title>
        <authorList>
            <person name="Carballo J."/>
            <person name="Santos B.A.C.M."/>
            <person name="Zappacosta D."/>
            <person name="Garbus I."/>
            <person name="Selva J.P."/>
            <person name="Gallo C.A."/>
            <person name="Diaz A."/>
            <person name="Albertini E."/>
            <person name="Caccamo M."/>
            <person name="Echenique V."/>
        </authorList>
    </citation>
    <scope>NUCLEOTIDE SEQUENCE [LARGE SCALE GENOMIC DNA]</scope>
    <source>
        <strain evidence="3">cv. Victoria</strain>
        <tissue evidence="2">Leaf</tissue>
    </source>
</reference>
<feature type="region of interest" description="Disordered" evidence="1">
    <location>
        <begin position="26"/>
        <end position="48"/>
    </location>
</feature>
<gene>
    <name evidence="2" type="ORF">EJB05_47109</name>
</gene>
<feature type="compositionally biased region" description="Polar residues" evidence="1">
    <location>
        <begin position="93"/>
        <end position="103"/>
    </location>
</feature>
<name>A0A5J9T6M7_9POAL</name>